<dbReference type="GeneID" id="27799671"/>
<name>A0A6J5JYU9_9BURK</name>
<evidence type="ECO:0000313" key="2">
    <source>
        <dbReference type="EMBL" id="CAB4047323.1"/>
    </source>
</evidence>
<dbReference type="AlphaFoldDB" id="A0A6J5JYU9"/>
<dbReference type="Proteomes" id="UP000494102">
    <property type="component" value="Unassembled WGS sequence"/>
</dbReference>
<dbReference type="Pfam" id="PF26061">
    <property type="entry name" value="DUF8021"/>
    <property type="match status" value="1"/>
</dbReference>
<proteinExistence type="predicted"/>
<dbReference type="EMBL" id="CADILN010000001">
    <property type="protein sequence ID" value="CAB4047323.1"/>
    <property type="molecule type" value="Genomic_DNA"/>
</dbReference>
<evidence type="ECO:0000313" key="3">
    <source>
        <dbReference type="Proteomes" id="UP000494102"/>
    </source>
</evidence>
<gene>
    <name evidence="2" type="ORF">LMG9964_00955</name>
</gene>
<organism evidence="2 3">
    <name type="scientific">Paraburkholderia phenoliruptrix</name>
    <dbReference type="NCBI Taxonomy" id="252970"/>
    <lineage>
        <taxon>Bacteria</taxon>
        <taxon>Pseudomonadati</taxon>
        <taxon>Pseudomonadota</taxon>
        <taxon>Betaproteobacteria</taxon>
        <taxon>Burkholderiales</taxon>
        <taxon>Burkholderiaceae</taxon>
        <taxon>Paraburkholderia</taxon>
    </lineage>
</organism>
<protein>
    <recommendedName>
        <fullName evidence="1">DUF8021 domain-containing protein</fullName>
    </recommendedName>
</protein>
<dbReference type="RefSeq" id="WP_202950210.1">
    <property type="nucleotide sequence ID" value="NZ_JAVDRM010000001.1"/>
</dbReference>
<dbReference type="InterPro" id="IPR058334">
    <property type="entry name" value="DUF8021"/>
</dbReference>
<feature type="domain" description="DUF8021" evidence="1">
    <location>
        <begin position="131"/>
        <end position="258"/>
    </location>
</feature>
<sequence>MMTGPALMEEMGLYLAAMSVGDPSGLRFAPNFRLTENGRALGMGEGLWGCKPRFSGIQSFADALTGQIVCVGVAYVADQPRPFAQRLRIVEGELAEAEAIISTDSKGHFADVEQLLKPDILYQAMVPSHRRVDRDGLREVADRYWEGLEQSDGLIPRFNYRCDKYDNGAKTTNTLRTLLSADGKVHSCASALNDTRAARPKARERRFPVLDVELGVAASFVVVDFHPIPAHPRPDVGAMYMLGLFKVVDGEIRIIDEIREFLPLGTSAGWGEPPSLSGNVAHG</sequence>
<accession>A0A6J5JYU9</accession>
<reference evidence="2 3" key="1">
    <citation type="submission" date="2020-04" db="EMBL/GenBank/DDBJ databases">
        <authorList>
            <person name="De Canck E."/>
        </authorList>
    </citation>
    <scope>NUCLEOTIDE SEQUENCE [LARGE SCALE GENOMIC DNA]</scope>
    <source>
        <strain evidence="2 3">LMG 9964</strain>
    </source>
</reference>
<evidence type="ECO:0000259" key="1">
    <source>
        <dbReference type="Pfam" id="PF26061"/>
    </source>
</evidence>